<evidence type="ECO:0000313" key="4">
    <source>
        <dbReference type="Proteomes" id="UP000054870"/>
    </source>
</evidence>
<feature type="compositionally biased region" description="Polar residues" evidence="1">
    <location>
        <begin position="362"/>
        <end position="376"/>
    </location>
</feature>
<feature type="region of interest" description="Disordered" evidence="1">
    <location>
        <begin position="139"/>
        <end position="187"/>
    </location>
</feature>
<dbReference type="EMBL" id="FCOF02000006">
    <property type="protein sequence ID" value="SAK52119.1"/>
    <property type="molecule type" value="Genomic_DNA"/>
</dbReference>
<keyword evidence="2" id="KW-0812">Transmembrane</keyword>
<comment type="caution">
    <text evidence="3">The sequence shown here is derived from an EMBL/GenBank/DDBJ whole genome shotgun (WGS) entry which is preliminary data.</text>
</comment>
<dbReference type="Proteomes" id="UP000054870">
    <property type="component" value="Unassembled WGS sequence"/>
</dbReference>
<feature type="transmembrane region" description="Helical" evidence="2">
    <location>
        <begin position="102"/>
        <end position="120"/>
    </location>
</feature>
<gene>
    <name evidence="3" type="ORF">AWB75_01647</name>
</gene>
<keyword evidence="2" id="KW-0472">Membrane</keyword>
<feature type="compositionally biased region" description="Polar residues" evidence="1">
    <location>
        <begin position="293"/>
        <end position="323"/>
    </location>
</feature>
<dbReference type="RefSeq" id="WP_061123613.1">
    <property type="nucleotide sequence ID" value="NZ_FCOF02000006.1"/>
</dbReference>
<feature type="region of interest" description="Disordered" evidence="1">
    <location>
        <begin position="269"/>
        <end position="323"/>
    </location>
</feature>
<dbReference type="OrthoDB" id="9128660at2"/>
<evidence type="ECO:0000256" key="1">
    <source>
        <dbReference type="SAM" id="MobiDB-lite"/>
    </source>
</evidence>
<reference evidence="3" key="1">
    <citation type="submission" date="2016-01" db="EMBL/GenBank/DDBJ databases">
        <authorList>
            <person name="Peeters C."/>
        </authorList>
    </citation>
    <scope>NUCLEOTIDE SEQUENCE [LARGE SCALE GENOMIC DNA]</scope>
    <source>
        <strain evidence="3">LMG 29318</strain>
    </source>
</reference>
<feature type="region of interest" description="Disordered" evidence="1">
    <location>
        <begin position="337"/>
        <end position="378"/>
    </location>
</feature>
<keyword evidence="2" id="KW-1133">Transmembrane helix</keyword>
<evidence type="ECO:0000313" key="3">
    <source>
        <dbReference type="EMBL" id="SAK52119.1"/>
    </source>
</evidence>
<dbReference type="AlphaFoldDB" id="A0A158A341"/>
<sequence length="555" mass="56672">MNRPEYSLSLDAVICRRCSTVSPIEESHCPSCGADRQGAIFTSNADATAAAPMPAPLDILDLSDSGWLQRLVRRKMLTTYPNFVEPGDLPDAQQRKPARTGIAVLLGSVVASIAAGGYFYSTLDGNLAPATAEPGISAAGSVHDGASGAEQAPHAALIRSRADSTTAHTGAPASTDVPKASPAPELQASAAREVAIAARSTIQAAPPPSRAEAQVAATVFAAPAVPAPANVPAHDIAPSAAIVATKPAPATTTGASVVAAAPSIKQAAPIAASAQRPEARESTTPPVAAKPMTAQTPQESATPATAKPVTQASAQNPTPRESTTLVTASPLIGQPATQAPAVASVQKPEPLAKPMTPAPAVASQQTSAKGKPTTASLEKPAAPAPIAEPLPAAVAHSIAAVQQALAGRDLTSARRHMRGLYASLPRSPEIQQLAADLSRQERARDSAMASARSCAANKDAACALRHARRAVALDPRNAQAQSTLRRALAVQNETNSEYFRQASAIPQPTLPAMTFDGRWSAGTRHGPASGNNDASNVTFFGWGVPIVSKGRGDAH</sequence>
<name>A0A158A341_9BURK</name>
<evidence type="ECO:0000256" key="2">
    <source>
        <dbReference type="SAM" id="Phobius"/>
    </source>
</evidence>
<accession>A0A158A341</accession>
<keyword evidence="4" id="KW-1185">Reference proteome</keyword>
<protein>
    <submittedName>
        <fullName evidence="3">Uncharacterized protein</fullName>
    </submittedName>
</protein>
<organism evidence="3 4">
    <name type="scientific">Caballeronia catudaia</name>
    <dbReference type="NCBI Taxonomy" id="1777136"/>
    <lineage>
        <taxon>Bacteria</taxon>
        <taxon>Pseudomonadati</taxon>
        <taxon>Pseudomonadota</taxon>
        <taxon>Betaproteobacteria</taxon>
        <taxon>Burkholderiales</taxon>
        <taxon>Burkholderiaceae</taxon>
        <taxon>Caballeronia</taxon>
    </lineage>
</organism>
<proteinExistence type="predicted"/>